<dbReference type="SUPFAM" id="SSF52540">
    <property type="entry name" value="P-loop containing nucleoside triphosphate hydrolases"/>
    <property type="match status" value="1"/>
</dbReference>
<dbReference type="InterPro" id="IPR003593">
    <property type="entry name" value="AAA+_ATPase"/>
</dbReference>
<dbReference type="eggNOG" id="COG4608">
    <property type="taxonomic scope" value="Bacteria"/>
</dbReference>
<keyword evidence="3 5" id="KW-0067">ATP-binding</keyword>
<dbReference type="GO" id="GO:0016887">
    <property type="term" value="F:ATP hydrolysis activity"/>
    <property type="evidence" value="ECO:0007669"/>
    <property type="project" value="InterPro"/>
</dbReference>
<dbReference type="Proteomes" id="UP000009223">
    <property type="component" value="Chromosome"/>
</dbReference>
<dbReference type="InterPro" id="IPR050319">
    <property type="entry name" value="ABC_transp_ATP-bind"/>
</dbReference>
<dbReference type="SMART" id="SM00382">
    <property type="entry name" value="AAA"/>
    <property type="match status" value="1"/>
</dbReference>
<name>F5YLG1_TREPZ</name>
<dbReference type="RefSeq" id="WP_015709539.1">
    <property type="nucleotide sequence ID" value="NC_015578.1"/>
</dbReference>
<evidence type="ECO:0000313" key="5">
    <source>
        <dbReference type="EMBL" id="AEF85868.1"/>
    </source>
</evidence>
<dbReference type="InterPro" id="IPR027417">
    <property type="entry name" value="P-loop_NTPase"/>
</dbReference>
<dbReference type="InterPro" id="IPR003439">
    <property type="entry name" value="ABC_transporter-like_ATP-bd"/>
</dbReference>
<reference evidence="5 6" key="2">
    <citation type="journal article" date="2011" name="ISME J.">
        <title>RNA-seq reveals cooperative metabolic interactions between two termite-gut spirochete species in co-culture.</title>
        <authorList>
            <person name="Rosenthal A.Z."/>
            <person name="Matson E.G."/>
            <person name="Eldar A."/>
            <person name="Leadbetter J.R."/>
        </authorList>
    </citation>
    <scope>NUCLEOTIDE SEQUENCE [LARGE SCALE GENOMIC DNA]</scope>
    <source>
        <strain evidence="6">ATCC BAA-887 / DSM 12427 / ZAS-2</strain>
    </source>
</reference>
<dbReference type="AlphaFoldDB" id="F5YLG1"/>
<protein>
    <submittedName>
        <fullName evidence="5">Oligopeptide transport ATP-binding protein AppF</fullName>
    </submittedName>
</protein>
<sequence>MNSEKKDIIMEAQDLTKYFPLRRGLFSGSGESIKAVEGVNLQINPGETLGIVGESGCGKSTLVRMLLGLLKPTRGKVIFQGKDISSMDQDALRRMRRDMQVIFQDPYAALNPRHRIRDMLIEPLLIHKISEKKEALAQAGEMLEKVELSRESLSKFPHEFSGGQRQRICIARALMTKPKLLICDECVSALDVSIQAQVLNLLNKVQRELGLTMVFVSHDLRVIHHMCRNIIVMYMGCVVENANKDELFTNPQDSYTKTLLQAIPKAIITQRGANDE</sequence>
<keyword evidence="2" id="KW-0547">Nucleotide-binding</keyword>
<evidence type="ECO:0000313" key="6">
    <source>
        <dbReference type="Proteomes" id="UP000009223"/>
    </source>
</evidence>
<dbReference type="InterPro" id="IPR017871">
    <property type="entry name" value="ABC_transporter-like_CS"/>
</dbReference>
<dbReference type="CDD" id="cd03257">
    <property type="entry name" value="ABC_NikE_OppD_transporters"/>
    <property type="match status" value="1"/>
</dbReference>
<dbReference type="FunFam" id="3.40.50.300:FF:000016">
    <property type="entry name" value="Oligopeptide ABC transporter ATP-binding component"/>
    <property type="match status" value="1"/>
</dbReference>
<accession>F5YLG1</accession>
<organism evidence="5 6">
    <name type="scientific">Treponema primitia (strain ATCC BAA-887 / DSM 12427 / ZAS-2)</name>
    <dbReference type="NCBI Taxonomy" id="545694"/>
    <lineage>
        <taxon>Bacteria</taxon>
        <taxon>Pseudomonadati</taxon>
        <taxon>Spirochaetota</taxon>
        <taxon>Spirochaetia</taxon>
        <taxon>Spirochaetales</taxon>
        <taxon>Treponemataceae</taxon>
        <taxon>Treponema</taxon>
    </lineage>
</organism>
<dbReference type="GO" id="GO:0055085">
    <property type="term" value="P:transmembrane transport"/>
    <property type="evidence" value="ECO:0007669"/>
    <property type="project" value="UniProtKB-ARBA"/>
</dbReference>
<dbReference type="PROSITE" id="PS00211">
    <property type="entry name" value="ABC_TRANSPORTER_1"/>
    <property type="match status" value="1"/>
</dbReference>
<evidence type="ECO:0000256" key="2">
    <source>
        <dbReference type="ARBA" id="ARBA00022741"/>
    </source>
</evidence>
<gene>
    <name evidence="5" type="ordered locus">TREPR_0476</name>
</gene>
<dbReference type="HOGENOM" id="CLU_000604_1_23_12"/>
<reference evidence="6" key="1">
    <citation type="submission" date="2009-12" db="EMBL/GenBank/DDBJ databases">
        <title>Complete sequence of Treponema primitia strain ZAS-2.</title>
        <authorList>
            <person name="Tetu S.G."/>
            <person name="Matson E."/>
            <person name="Ren Q."/>
            <person name="Seshadri R."/>
            <person name="Elbourne L."/>
            <person name="Hassan K.A."/>
            <person name="Durkin A."/>
            <person name="Radune D."/>
            <person name="Mohamoud Y."/>
            <person name="Shay R."/>
            <person name="Jin S."/>
            <person name="Zhang X."/>
            <person name="Lucey K."/>
            <person name="Ballor N.R."/>
            <person name="Ottesen E."/>
            <person name="Rosenthal R."/>
            <person name="Allen A."/>
            <person name="Leadbetter J.R."/>
            <person name="Paulsen I.T."/>
        </authorList>
    </citation>
    <scope>NUCLEOTIDE SEQUENCE [LARGE SCALE GENOMIC DNA]</scope>
    <source>
        <strain evidence="6">ATCC BAA-887 / DSM 12427 / ZAS-2</strain>
    </source>
</reference>
<dbReference type="Pfam" id="PF00005">
    <property type="entry name" value="ABC_tran"/>
    <property type="match status" value="1"/>
</dbReference>
<dbReference type="GO" id="GO:0005524">
    <property type="term" value="F:ATP binding"/>
    <property type="evidence" value="ECO:0007669"/>
    <property type="project" value="UniProtKB-KW"/>
</dbReference>
<dbReference type="PANTHER" id="PTHR43776">
    <property type="entry name" value="TRANSPORT ATP-BINDING PROTEIN"/>
    <property type="match status" value="1"/>
</dbReference>
<dbReference type="STRING" id="545694.TREPR_0476"/>
<feature type="domain" description="ABC transporter" evidence="4">
    <location>
        <begin position="10"/>
        <end position="260"/>
    </location>
</feature>
<evidence type="ECO:0000259" key="4">
    <source>
        <dbReference type="PROSITE" id="PS50893"/>
    </source>
</evidence>
<dbReference type="KEGG" id="tpi:TREPR_0476"/>
<evidence type="ECO:0000256" key="1">
    <source>
        <dbReference type="ARBA" id="ARBA00022448"/>
    </source>
</evidence>
<evidence type="ECO:0000256" key="3">
    <source>
        <dbReference type="ARBA" id="ARBA00022840"/>
    </source>
</evidence>
<dbReference type="Gene3D" id="3.40.50.300">
    <property type="entry name" value="P-loop containing nucleotide triphosphate hydrolases"/>
    <property type="match status" value="1"/>
</dbReference>
<proteinExistence type="predicted"/>
<keyword evidence="1" id="KW-0813">Transport</keyword>
<dbReference type="EMBL" id="CP001843">
    <property type="protein sequence ID" value="AEF85868.1"/>
    <property type="molecule type" value="Genomic_DNA"/>
</dbReference>
<dbReference type="PROSITE" id="PS50893">
    <property type="entry name" value="ABC_TRANSPORTER_2"/>
    <property type="match status" value="1"/>
</dbReference>
<keyword evidence="6" id="KW-1185">Reference proteome</keyword>